<comment type="caution">
    <text evidence="3">The sequence shown here is derived from an EMBL/GenBank/DDBJ whole genome shotgun (WGS) entry which is preliminary data.</text>
</comment>
<organism evidence="3 4">
    <name type="scientific">Vibrio scophthalmi LMG 19158</name>
    <dbReference type="NCBI Taxonomy" id="870967"/>
    <lineage>
        <taxon>Bacteria</taxon>
        <taxon>Pseudomonadati</taxon>
        <taxon>Pseudomonadota</taxon>
        <taxon>Gammaproteobacteria</taxon>
        <taxon>Vibrionales</taxon>
        <taxon>Vibrionaceae</taxon>
        <taxon>Vibrio</taxon>
    </lineage>
</organism>
<accession>F9RRX7</accession>
<evidence type="ECO:0000313" key="3">
    <source>
        <dbReference type="EMBL" id="EGU32807.1"/>
    </source>
</evidence>
<evidence type="ECO:0000256" key="2">
    <source>
        <dbReference type="SAM" id="SignalP"/>
    </source>
</evidence>
<dbReference type="InterPro" id="IPR008972">
    <property type="entry name" value="Cupredoxin"/>
</dbReference>
<reference evidence="3 4" key="1">
    <citation type="journal article" date="2012" name="Int. J. Syst. Evol. Microbiol.">
        <title>Vibrio caribbeanicus sp. nov., isolated from the marine sponge Scleritoderma cyanea.</title>
        <authorList>
            <person name="Hoffmann M."/>
            <person name="Monday S.R."/>
            <person name="Allard M.W."/>
            <person name="Strain E.A."/>
            <person name="Whittaker P."/>
            <person name="Naum M."/>
            <person name="McCarthy P.J."/>
            <person name="Lopez J.V."/>
            <person name="Fischer M."/>
            <person name="Brown E.W."/>
        </authorList>
    </citation>
    <scope>NUCLEOTIDE SEQUENCE [LARGE SCALE GENOMIC DNA]</scope>
    <source>
        <strain evidence="3 4">LMG 19158</strain>
    </source>
</reference>
<proteinExistence type="predicted"/>
<evidence type="ECO:0000313" key="4">
    <source>
        <dbReference type="Proteomes" id="UP000004349"/>
    </source>
</evidence>
<feature type="compositionally biased region" description="Polar residues" evidence="1">
    <location>
        <begin position="45"/>
        <end position="54"/>
    </location>
</feature>
<dbReference type="AlphaFoldDB" id="F9RRX7"/>
<feature type="region of interest" description="Disordered" evidence="1">
    <location>
        <begin position="33"/>
        <end position="54"/>
    </location>
</feature>
<keyword evidence="2" id="KW-0732">Signal</keyword>
<sequence length="182" mass="20478">MKLVILISLMLSASFAYANMDHKTMSHDNMESHMNHDDVDHSNTDHSNMSHGQMQSMPGMTQVGMPAQGAKADKVIHVILSDDKPIQFKKDVNIEENDVVQFVVMNTGTKSHEFAIGSKDELSRHNKMMTQMAGMEHDTSSSIIIAPKKARQFTWHFHGDKHVEIACNIKGHQQHSKSLMIN</sequence>
<feature type="compositionally biased region" description="Basic and acidic residues" evidence="1">
    <location>
        <begin position="33"/>
        <end position="44"/>
    </location>
</feature>
<name>F9RRX7_9VIBR</name>
<evidence type="ECO:0000256" key="1">
    <source>
        <dbReference type="SAM" id="MobiDB-lite"/>
    </source>
</evidence>
<dbReference type="SUPFAM" id="SSF49503">
    <property type="entry name" value="Cupredoxins"/>
    <property type="match status" value="1"/>
</dbReference>
<dbReference type="Gene3D" id="2.60.40.420">
    <property type="entry name" value="Cupredoxins - blue copper proteins"/>
    <property type="match status" value="1"/>
</dbReference>
<dbReference type="Proteomes" id="UP000004349">
    <property type="component" value="Unassembled WGS sequence"/>
</dbReference>
<dbReference type="eggNOG" id="COG4454">
    <property type="taxonomic scope" value="Bacteria"/>
</dbReference>
<dbReference type="RefSeq" id="WP_005597626.1">
    <property type="nucleotide sequence ID" value="NZ_AFWE01000182.1"/>
</dbReference>
<feature type="signal peptide" evidence="2">
    <location>
        <begin position="1"/>
        <end position="18"/>
    </location>
</feature>
<protein>
    <recommendedName>
        <fullName evidence="5">Copper-binding protein</fullName>
    </recommendedName>
</protein>
<dbReference type="EMBL" id="AFWE01000182">
    <property type="protein sequence ID" value="EGU32807.1"/>
    <property type="molecule type" value="Genomic_DNA"/>
</dbReference>
<evidence type="ECO:0008006" key="5">
    <source>
        <dbReference type="Google" id="ProtNLM"/>
    </source>
</evidence>
<feature type="chain" id="PRO_5003393474" description="Copper-binding protein" evidence="2">
    <location>
        <begin position="19"/>
        <end position="182"/>
    </location>
</feature>
<gene>
    <name evidence="3" type="ORF">VIS19158_17171</name>
</gene>